<dbReference type="CDD" id="cd00090">
    <property type="entry name" value="HTH_ARSR"/>
    <property type="match status" value="1"/>
</dbReference>
<dbReference type="Proteomes" id="UP000466794">
    <property type="component" value="Unassembled WGS sequence"/>
</dbReference>
<proteinExistence type="predicted"/>
<protein>
    <submittedName>
        <fullName evidence="5">Helix-turn-helix domain-containing protein</fullName>
    </submittedName>
</protein>
<keyword evidence="3" id="KW-0804">Transcription</keyword>
<dbReference type="SUPFAM" id="SSF46785">
    <property type="entry name" value="Winged helix' DNA-binding domain"/>
    <property type="match status" value="1"/>
</dbReference>
<dbReference type="PRINTS" id="PR00778">
    <property type="entry name" value="HTHARSR"/>
</dbReference>
<reference evidence="5 6" key="1">
    <citation type="submission" date="2019-12" db="EMBL/GenBank/DDBJ databases">
        <title>Nocardia sp. nov. ET3-3 isolated from soil.</title>
        <authorList>
            <person name="Kanchanasin P."/>
            <person name="Tanasupawat S."/>
            <person name="Yuki M."/>
            <person name="Kudo T."/>
        </authorList>
    </citation>
    <scope>NUCLEOTIDE SEQUENCE [LARGE SCALE GENOMIC DNA]</scope>
    <source>
        <strain evidence="5 6">ET3-3</strain>
    </source>
</reference>
<keyword evidence="1" id="KW-0805">Transcription regulation</keyword>
<name>A0A7K1UW70_9NOCA</name>
<organism evidence="5 6">
    <name type="scientific">Nocardia terrae</name>
    <dbReference type="NCBI Taxonomy" id="2675851"/>
    <lineage>
        <taxon>Bacteria</taxon>
        <taxon>Bacillati</taxon>
        <taxon>Actinomycetota</taxon>
        <taxon>Actinomycetes</taxon>
        <taxon>Mycobacteriales</taxon>
        <taxon>Nocardiaceae</taxon>
        <taxon>Nocardia</taxon>
    </lineage>
</organism>
<dbReference type="InterPro" id="IPR036390">
    <property type="entry name" value="WH_DNA-bd_sf"/>
</dbReference>
<sequence length="120" mass="12920">MASRTATELTHPARDQLRFTTVLAALSDPVRLSIVARLAAAQGAELACATFDLPVSKSTQSGHFKTLREAGVIAQRDEGTRRMNRLRTADLEARFPGLLELAITHGRNPTLGAEAGPQSR</sequence>
<dbReference type="GO" id="GO:0003700">
    <property type="term" value="F:DNA-binding transcription factor activity"/>
    <property type="evidence" value="ECO:0007669"/>
    <property type="project" value="InterPro"/>
</dbReference>
<dbReference type="InterPro" id="IPR036388">
    <property type="entry name" value="WH-like_DNA-bd_sf"/>
</dbReference>
<evidence type="ECO:0000256" key="3">
    <source>
        <dbReference type="ARBA" id="ARBA00023163"/>
    </source>
</evidence>
<comment type="caution">
    <text evidence="5">The sequence shown here is derived from an EMBL/GenBank/DDBJ whole genome shotgun (WGS) entry which is preliminary data.</text>
</comment>
<evidence type="ECO:0000313" key="6">
    <source>
        <dbReference type="Proteomes" id="UP000466794"/>
    </source>
</evidence>
<gene>
    <name evidence="5" type="ORF">GPX89_14805</name>
</gene>
<evidence type="ECO:0000259" key="4">
    <source>
        <dbReference type="PROSITE" id="PS50987"/>
    </source>
</evidence>
<dbReference type="Gene3D" id="1.10.10.10">
    <property type="entry name" value="Winged helix-like DNA-binding domain superfamily/Winged helix DNA-binding domain"/>
    <property type="match status" value="1"/>
</dbReference>
<dbReference type="InterPro" id="IPR011991">
    <property type="entry name" value="ArsR-like_HTH"/>
</dbReference>
<dbReference type="PANTHER" id="PTHR33154">
    <property type="entry name" value="TRANSCRIPTIONAL REGULATOR, ARSR FAMILY"/>
    <property type="match status" value="1"/>
</dbReference>
<dbReference type="RefSeq" id="WP_157387980.1">
    <property type="nucleotide sequence ID" value="NZ_WRPP01000002.1"/>
</dbReference>
<evidence type="ECO:0000256" key="2">
    <source>
        <dbReference type="ARBA" id="ARBA00023125"/>
    </source>
</evidence>
<dbReference type="AlphaFoldDB" id="A0A7K1UW70"/>
<dbReference type="PANTHER" id="PTHR33154:SF12">
    <property type="entry name" value="TRANSCRIPTIONAL REGULATORY PROTEIN"/>
    <property type="match status" value="1"/>
</dbReference>
<dbReference type="GO" id="GO:0003677">
    <property type="term" value="F:DNA binding"/>
    <property type="evidence" value="ECO:0007669"/>
    <property type="project" value="UniProtKB-KW"/>
</dbReference>
<keyword evidence="2" id="KW-0238">DNA-binding</keyword>
<accession>A0A7K1UW70</accession>
<dbReference type="SMART" id="SM00418">
    <property type="entry name" value="HTH_ARSR"/>
    <property type="match status" value="1"/>
</dbReference>
<dbReference type="InterPro" id="IPR001845">
    <property type="entry name" value="HTH_ArsR_DNA-bd_dom"/>
</dbReference>
<feature type="domain" description="HTH arsR-type" evidence="4">
    <location>
        <begin position="11"/>
        <end position="110"/>
    </location>
</feature>
<keyword evidence="6" id="KW-1185">Reference proteome</keyword>
<dbReference type="PROSITE" id="PS50987">
    <property type="entry name" value="HTH_ARSR_2"/>
    <property type="match status" value="1"/>
</dbReference>
<evidence type="ECO:0000313" key="5">
    <source>
        <dbReference type="EMBL" id="MVU78511.1"/>
    </source>
</evidence>
<dbReference type="InterPro" id="IPR051081">
    <property type="entry name" value="HTH_MetalResp_TranReg"/>
</dbReference>
<dbReference type="EMBL" id="WRPP01000002">
    <property type="protein sequence ID" value="MVU78511.1"/>
    <property type="molecule type" value="Genomic_DNA"/>
</dbReference>
<evidence type="ECO:0000256" key="1">
    <source>
        <dbReference type="ARBA" id="ARBA00023015"/>
    </source>
</evidence>